<dbReference type="InterPro" id="IPR036909">
    <property type="entry name" value="Cyt_c-like_dom_sf"/>
</dbReference>
<protein>
    <recommendedName>
        <fullName evidence="9">Cytochrome c domain-containing protein</fullName>
    </recommendedName>
</protein>
<dbReference type="PANTHER" id="PTHR33751:SF9">
    <property type="entry name" value="CYTOCHROME C4"/>
    <property type="match status" value="1"/>
</dbReference>
<evidence type="ECO:0000256" key="1">
    <source>
        <dbReference type="ARBA" id="ARBA00022448"/>
    </source>
</evidence>
<dbReference type="Proteomes" id="UP000636453">
    <property type="component" value="Unassembled WGS sequence"/>
</dbReference>
<dbReference type="OrthoDB" id="9796421at2"/>
<keyword evidence="2 6" id="KW-0349">Heme</keyword>
<keyword evidence="11" id="KW-1185">Reference proteome</keyword>
<feature type="signal peptide" evidence="8">
    <location>
        <begin position="1"/>
        <end position="17"/>
    </location>
</feature>
<dbReference type="AlphaFoldDB" id="A0A918YVF5"/>
<dbReference type="GO" id="GO:0020037">
    <property type="term" value="F:heme binding"/>
    <property type="evidence" value="ECO:0007669"/>
    <property type="project" value="InterPro"/>
</dbReference>
<evidence type="ECO:0000256" key="8">
    <source>
        <dbReference type="SAM" id="SignalP"/>
    </source>
</evidence>
<dbReference type="Gene3D" id="1.10.760.10">
    <property type="entry name" value="Cytochrome c-like domain"/>
    <property type="match status" value="1"/>
</dbReference>
<evidence type="ECO:0000256" key="2">
    <source>
        <dbReference type="ARBA" id="ARBA00022617"/>
    </source>
</evidence>
<dbReference type="PANTHER" id="PTHR33751">
    <property type="entry name" value="CBB3-TYPE CYTOCHROME C OXIDASE SUBUNIT FIXP"/>
    <property type="match status" value="1"/>
</dbReference>
<evidence type="ECO:0000256" key="4">
    <source>
        <dbReference type="ARBA" id="ARBA00022982"/>
    </source>
</evidence>
<comment type="caution">
    <text evidence="10">The sequence shown here is derived from an EMBL/GenBank/DDBJ whole genome shotgun (WGS) entry which is preliminary data.</text>
</comment>
<proteinExistence type="predicted"/>
<keyword evidence="4" id="KW-0249">Electron transport</keyword>
<reference evidence="10" key="2">
    <citation type="submission" date="2020-09" db="EMBL/GenBank/DDBJ databases">
        <authorList>
            <person name="Sun Q."/>
            <person name="Kim S."/>
        </authorList>
    </citation>
    <scope>NUCLEOTIDE SEQUENCE</scope>
    <source>
        <strain evidence="10">KCTC 32020</strain>
    </source>
</reference>
<dbReference type="RefSeq" id="WP_146472821.1">
    <property type="nucleotide sequence ID" value="NZ_BNCF01000001.1"/>
</dbReference>
<dbReference type="InterPro" id="IPR009056">
    <property type="entry name" value="Cyt_c-like_dom"/>
</dbReference>
<dbReference type="EMBL" id="BNCF01000001">
    <property type="protein sequence ID" value="GHE26051.1"/>
    <property type="molecule type" value="Genomic_DNA"/>
</dbReference>
<dbReference type="PROSITE" id="PS51007">
    <property type="entry name" value="CYTC"/>
    <property type="match status" value="1"/>
</dbReference>
<reference evidence="10" key="1">
    <citation type="journal article" date="2014" name="Int. J. Syst. Evol. Microbiol.">
        <title>Complete genome sequence of Corynebacterium casei LMG S-19264T (=DSM 44701T), isolated from a smear-ripened cheese.</title>
        <authorList>
            <consortium name="US DOE Joint Genome Institute (JGI-PGF)"/>
            <person name="Walter F."/>
            <person name="Albersmeier A."/>
            <person name="Kalinowski J."/>
            <person name="Ruckert C."/>
        </authorList>
    </citation>
    <scope>NUCLEOTIDE SEQUENCE</scope>
    <source>
        <strain evidence="10">KCTC 32020</strain>
    </source>
</reference>
<accession>A0A918YVF5</accession>
<dbReference type="Pfam" id="PF00034">
    <property type="entry name" value="Cytochrom_C"/>
    <property type="match status" value="1"/>
</dbReference>
<dbReference type="GO" id="GO:0046872">
    <property type="term" value="F:metal ion binding"/>
    <property type="evidence" value="ECO:0007669"/>
    <property type="project" value="UniProtKB-KW"/>
</dbReference>
<evidence type="ECO:0000256" key="3">
    <source>
        <dbReference type="ARBA" id="ARBA00022723"/>
    </source>
</evidence>
<evidence type="ECO:0000256" key="5">
    <source>
        <dbReference type="ARBA" id="ARBA00023004"/>
    </source>
</evidence>
<feature type="region of interest" description="Disordered" evidence="7">
    <location>
        <begin position="23"/>
        <end position="50"/>
    </location>
</feature>
<dbReference type="PROSITE" id="PS51257">
    <property type="entry name" value="PROKAR_LIPOPROTEIN"/>
    <property type="match status" value="1"/>
</dbReference>
<evidence type="ECO:0000259" key="9">
    <source>
        <dbReference type="PROSITE" id="PS51007"/>
    </source>
</evidence>
<keyword evidence="8" id="KW-0732">Signal</keyword>
<name>A0A918YVF5_9GAMM</name>
<dbReference type="SUPFAM" id="SSF46626">
    <property type="entry name" value="Cytochrome c"/>
    <property type="match status" value="1"/>
</dbReference>
<dbReference type="GO" id="GO:0009055">
    <property type="term" value="F:electron transfer activity"/>
    <property type="evidence" value="ECO:0007669"/>
    <property type="project" value="InterPro"/>
</dbReference>
<gene>
    <name evidence="10" type="ORF">GCM10007167_03900</name>
</gene>
<keyword evidence="5 6" id="KW-0408">Iron</keyword>
<evidence type="ECO:0000256" key="7">
    <source>
        <dbReference type="SAM" id="MobiDB-lite"/>
    </source>
</evidence>
<dbReference type="InterPro" id="IPR050597">
    <property type="entry name" value="Cytochrome_c_Oxidase_Subunit"/>
</dbReference>
<organism evidence="10 11">
    <name type="scientific">Vulcaniibacterium thermophilum</name>
    <dbReference type="NCBI Taxonomy" id="1169913"/>
    <lineage>
        <taxon>Bacteria</taxon>
        <taxon>Pseudomonadati</taxon>
        <taxon>Pseudomonadota</taxon>
        <taxon>Gammaproteobacteria</taxon>
        <taxon>Lysobacterales</taxon>
        <taxon>Lysobacteraceae</taxon>
        <taxon>Vulcaniibacterium</taxon>
    </lineage>
</organism>
<feature type="domain" description="Cytochrome c" evidence="9">
    <location>
        <begin position="50"/>
        <end position="136"/>
    </location>
</feature>
<sequence length="147" mass="15273">MTIHRFAIALLVGIALAGCEEAAKPQPGGREASQQEHVLPKSSSAGLPDGNVAAGQKLATVKGASGQACVDCHGAAGNAPIDPSYPLLAGQYADYIAHTLLGYRDGRREHALMSQQAKGLSDQQIADLAAYFAAQRGKLRDLEGAHN</sequence>
<feature type="chain" id="PRO_5036965307" description="Cytochrome c domain-containing protein" evidence="8">
    <location>
        <begin position="18"/>
        <end position="147"/>
    </location>
</feature>
<keyword evidence="1" id="KW-0813">Transport</keyword>
<evidence type="ECO:0000313" key="10">
    <source>
        <dbReference type="EMBL" id="GHE26051.1"/>
    </source>
</evidence>
<evidence type="ECO:0000256" key="6">
    <source>
        <dbReference type="PROSITE-ProRule" id="PRU00433"/>
    </source>
</evidence>
<evidence type="ECO:0000313" key="11">
    <source>
        <dbReference type="Proteomes" id="UP000636453"/>
    </source>
</evidence>
<keyword evidence="3 6" id="KW-0479">Metal-binding</keyword>